<gene>
    <name evidence="1" type="ORF">HJG63_009587</name>
</gene>
<dbReference type="EMBL" id="JACASE010000016">
    <property type="protein sequence ID" value="KAF6401505.1"/>
    <property type="molecule type" value="Genomic_DNA"/>
</dbReference>
<organism evidence="1 2">
    <name type="scientific">Rousettus aegyptiacus</name>
    <name type="common">Egyptian fruit bat</name>
    <name type="synonym">Pteropus aegyptiacus</name>
    <dbReference type="NCBI Taxonomy" id="9407"/>
    <lineage>
        <taxon>Eukaryota</taxon>
        <taxon>Metazoa</taxon>
        <taxon>Chordata</taxon>
        <taxon>Craniata</taxon>
        <taxon>Vertebrata</taxon>
        <taxon>Euteleostomi</taxon>
        <taxon>Mammalia</taxon>
        <taxon>Eutheria</taxon>
        <taxon>Laurasiatheria</taxon>
        <taxon>Chiroptera</taxon>
        <taxon>Yinpterochiroptera</taxon>
        <taxon>Pteropodoidea</taxon>
        <taxon>Pteropodidae</taxon>
        <taxon>Rousettinae</taxon>
        <taxon>Rousettus</taxon>
    </lineage>
</organism>
<accession>A0A7J8BSX1</accession>
<dbReference type="Proteomes" id="UP000593571">
    <property type="component" value="Unassembled WGS sequence"/>
</dbReference>
<evidence type="ECO:0000313" key="1">
    <source>
        <dbReference type="EMBL" id="KAF6401505.1"/>
    </source>
</evidence>
<protein>
    <submittedName>
        <fullName evidence="1">Uncharacterized protein</fullName>
    </submittedName>
</protein>
<comment type="caution">
    <text evidence="1">The sequence shown here is derived from an EMBL/GenBank/DDBJ whole genome shotgun (WGS) entry which is preliminary data.</text>
</comment>
<keyword evidence="2" id="KW-1185">Reference proteome</keyword>
<sequence>MRGRWKSLSTQNTNRLTWSLYLPPYSLVVGPGSSRFNQNPGRADLAVKDQMRNDSQAGLCKWFFYFHIYITRCPLTGPNSKVAPFCILRTQKSRYCTFTKAPCFCKSRYDNNHKANESKGMVMSVSSAQTGLLANSTAYTPVAPVGTLCLGDRTLER</sequence>
<evidence type="ECO:0000313" key="2">
    <source>
        <dbReference type="Proteomes" id="UP000593571"/>
    </source>
</evidence>
<name>A0A7J8BSX1_ROUAE</name>
<dbReference type="AlphaFoldDB" id="A0A7J8BSX1"/>
<proteinExistence type="predicted"/>
<reference evidence="1 2" key="1">
    <citation type="journal article" date="2020" name="Nature">
        <title>Six reference-quality genomes reveal evolution of bat adaptations.</title>
        <authorList>
            <person name="Jebb D."/>
            <person name="Huang Z."/>
            <person name="Pippel M."/>
            <person name="Hughes G.M."/>
            <person name="Lavrichenko K."/>
            <person name="Devanna P."/>
            <person name="Winkler S."/>
            <person name="Jermiin L.S."/>
            <person name="Skirmuntt E.C."/>
            <person name="Katzourakis A."/>
            <person name="Burkitt-Gray L."/>
            <person name="Ray D.A."/>
            <person name="Sullivan K.A.M."/>
            <person name="Roscito J.G."/>
            <person name="Kirilenko B.M."/>
            <person name="Davalos L.M."/>
            <person name="Corthals A.P."/>
            <person name="Power M.L."/>
            <person name="Jones G."/>
            <person name="Ransome R.D."/>
            <person name="Dechmann D.K.N."/>
            <person name="Locatelli A.G."/>
            <person name="Puechmaille S.J."/>
            <person name="Fedrigo O."/>
            <person name="Jarvis E.D."/>
            <person name="Hiller M."/>
            <person name="Vernes S.C."/>
            <person name="Myers E.W."/>
            <person name="Teeling E.C."/>
        </authorList>
    </citation>
    <scope>NUCLEOTIDE SEQUENCE [LARGE SCALE GENOMIC DNA]</scope>
    <source>
        <strain evidence="1">MRouAeg1</strain>
        <tissue evidence="1">Muscle</tissue>
    </source>
</reference>